<keyword evidence="7" id="KW-0479">Metal-binding</keyword>
<reference evidence="10 11" key="1">
    <citation type="submission" date="2020-01" db="EMBL/GenBank/DDBJ databases">
        <authorList>
            <consortium name="DOE Joint Genome Institute"/>
            <person name="Haridas S."/>
            <person name="Albert R."/>
            <person name="Binder M."/>
            <person name="Bloem J."/>
            <person name="Labutti K."/>
            <person name="Salamov A."/>
            <person name="Andreopoulos B."/>
            <person name="Baker S.E."/>
            <person name="Barry K."/>
            <person name="Bills G."/>
            <person name="Bluhm B.H."/>
            <person name="Cannon C."/>
            <person name="Castanera R."/>
            <person name="Culley D.E."/>
            <person name="Daum C."/>
            <person name="Ezra D."/>
            <person name="Gonzalez J.B."/>
            <person name="Henrissat B."/>
            <person name="Kuo A."/>
            <person name="Liang C."/>
            <person name="Lipzen A."/>
            <person name="Lutzoni F."/>
            <person name="Magnuson J."/>
            <person name="Mondo S."/>
            <person name="Nolan M."/>
            <person name="Ohm R."/>
            <person name="Pangilinan J."/>
            <person name="Park H.-J.H."/>
            <person name="Ramirez L."/>
            <person name="Alfaro M."/>
            <person name="Sun H."/>
            <person name="Tritt A."/>
            <person name="Yoshinaga Y."/>
            <person name="Zwiers L.-H.L."/>
            <person name="Turgeon B.G."/>
            <person name="Goodwin S.B."/>
            <person name="Spatafora J.W."/>
            <person name="Crous P.W."/>
            <person name="Grigoriev I.V."/>
        </authorList>
    </citation>
    <scope>NUCLEOTIDE SEQUENCE [LARGE SCALE GENOMIC DNA]</scope>
    <source>
        <strain evidence="10 11">CBS 611.86</strain>
    </source>
</reference>
<evidence type="ECO:0000256" key="8">
    <source>
        <dbReference type="SAM" id="MobiDB-lite"/>
    </source>
</evidence>
<feature type="region of interest" description="Disordered" evidence="8">
    <location>
        <begin position="202"/>
        <end position="222"/>
    </location>
</feature>
<dbReference type="InterPro" id="IPR013961">
    <property type="entry name" value="RAI1"/>
</dbReference>
<keyword evidence="7" id="KW-0378">Hydrolase</keyword>
<dbReference type="EMBL" id="JAADJZ010000019">
    <property type="protein sequence ID" value="KAF2868298.1"/>
    <property type="molecule type" value="Genomic_DNA"/>
</dbReference>
<feature type="compositionally biased region" description="Low complexity" evidence="8">
    <location>
        <begin position="47"/>
        <end position="58"/>
    </location>
</feature>
<evidence type="ECO:0000256" key="4">
    <source>
        <dbReference type="ARBA" id="ARBA00044692"/>
    </source>
</evidence>
<keyword evidence="7" id="KW-0694">RNA-binding</keyword>
<dbReference type="GO" id="GO:0000956">
    <property type="term" value="P:nuclear-transcribed mRNA catabolic process"/>
    <property type="evidence" value="ECO:0007669"/>
    <property type="project" value="TreeGrafter"/>
</dbReference>
<dbReference type="Proteomes" id="UP000481861">
    <property type="component" value="Unassembled WGS sequence"/>
</dbReference>
<dbReference type="EC" id="3.6.1.-" evidence="7"/>
<dbReference type="GO" id="GO:0110155">
    <property type="term" value="P:NAD-cap decapping"/>
    <property type="evidence" value="ECO:0007669"/>
    <property type="project" value="TreeGrafter"/>
</dbReference>
<dbReference type="GO" id="GO:0034353">
    <property type="term" value="F:mRNA 5'-diphosphatase activity"/>
    <property type="evidence" value="ECO:0007669"/>
    <property type="project" value="TreeGrafter"/>
</dbReference>
<dbReference type="InterPro" id="IPR039039">
    <property type="entry name" value="RAI1-like_fam"/>
</dbReference>
<dbReference type="GO" id="GO:0000166">
    <property type="term" value="F:nucleotide binding"/>
    <property type="evidence" value="ECO:0007669"/>
    <property type="project" value="UniProtKB-KW"/>
</dbReference>
<keyword evidence="7" id="KW-0540">Nuclease</keyword>
<comment type="subcellular location">
    <subcellularLocation>
        <location evidence="7">Nucleus</location>
    </subcellularLocation>
</comment>
<dbReference type="GO" id="GO:0004518">
    <property type="term" value="F:nuclease activity"/>
    <property type="evidence" value="ECO:0007669"/>
    <property type="project" value="UniProtKB-KW"/>
</dbReference>
<organism evidence="10 11">
    <name type="scientific">Massariosphaeria phaeospora</name>
    <dbReference type="NCBI Taxonomy" id="100035"/>
    <lineage>
        <taxon>Eukaryota</taxon>
        <taxon>Fungi</taxon>
        <taxon>Dikarya</taxon>
        <taxon>Ascomycota</taxon>
        <taxon>Pezizomycotina</taxon>
        <taxon>Dothideomycetes</taxon>
        <taxon>Pleosporomycetidae</taxon>
        <taxon>Pleosporales</taxon>
        <taxon>Pleosporales incertae sedis</taxon>
        <taxon>Massariosphaeria</taxon>
    </lineage>
</organism>
<dbReference type="GO" id="GO:0003723">
    <property type="term" value="F:RNA binding"/>
    <property type="evidence" value="ECO:0007669"/>
    <property type="project" value="UniProtKB-KW"/>
</dbReference>
<evidence type="ECO:0000259" key="9">
    <source>
        <dbReference type="Pfam" id="PF08652"/>
    </source>
</evidence>
<accession>A0A7C8M4J3</accession>
<name>A0A7C8M4J3_9PLEO</name>
<dbReference type="PANTHER" id="PTHR12395:SF9">
    <property type="entry name" value="DECAPPING AND EXORIBONUCLEASE PROTEIN"/>
    <property type="match status" value="1"/>
</dbReference>
<dbReference type="PANTHER" id="PTHR12395">
    <property type="entry name" value="DOM-3 RELATED"/>
    <property type="match status" value="1"/>
</dbReference>
<evidence type="ECO:0000256" key="5">
    <source>
        <dbReference type="ARBA" id="ARBA00046211"/>
    </source>
</evidence>
<proteinExistence type="inferred from homology"/>
<sequence length="447" mass="50217">MTQDSPDSDNASVTLPPSLPPKPVTTRHPPPNHDDPSPPRKRPRIQSSPKAPSTKTTSEMAHLPPARFPIQPLNRFQGASASIKRPREVAHFSYDDEHTYREDESSINYYHPPQIGADLKEGFDTFRQHEDTEDPHLDSLLKTLVSKERKEGERIQADFVTWRGMMTKILTAPFDFFAEFDMFATLHDGTIYIEEDFPKRAADRAAEATRPPPGHQNPDQQSHKMMTFWGYKFETLSLLPTPPPSTPAAVIENRPNAVVSNHAQHCSIIRTSFGPHSLIFGGEVDGLWGPKPSPSSDDPIPWIELKTAEELSPAHRRTERDVLKFERKLLKFWAQSFLLGVGKVIVGFRSKAGILRGVDVYETNQIPGMVRRGTRCWDGNTCINFATAFLAFLKQEVKEEGVYKITLGKKAGVVEVKKVQGEGTGNIVSKEFLEWRGRKNGNQTDSS</sequence>
<evidence type="ECO:0000256" key="2">
    <source>
        <dbReference type="ARBA" id="ARBA00006562"/>
    </source>
</evidence>
<keyword evidence="7" id="KW-0547">Nucleotide-binding</keyword>
<dbReference type="GO" id="GO:0046872">
    <property type="term" value="F:metal ion binding"/>
    <property type="evidence" value="ECO:0007669"/>
    <property type="project" value="UniProtKB-KW"/>
</dbReference>
<dbReference type="GO" id="GO:0005634">
    <property type="term" value="C:nucleus"/>
    <property type="evidence" value="ECO:0007669"/>
    <property type="project" value="UniProtKB-SubCell"/>
</dbReference>
<protein>
    <recommendedName>
        <fullName evidence="7">Decapping nuclease</fullName>
        <ecNumber evidence="7">3.6.1.-</ecNumber>
    </recommendedName>
</protein>
<comment type="catalytic activity">
    <reaction evidence="4">
        <text>a 5'-end triphospho-ribonucleoside in mRNA + H2O = a 5'-end phospho-ribonucleoside in mRNA + diphosphate + H(+)</text>
        <dbReference type="Rhea" id="RHEA:78683"/>
        <dbReference type="Rhea" id="RHEA-COMP:15692"/>
        <dbReference type="Rhea" id="RHEA-COMP:17164"/>
        <dbReference type="ChEBI" id="CHEBI:15377"/>
        <dbReference type="ChEBI" id="CHEBI:15378"/>
        <dbReference type="ChEBI" id="CHEBI:33019"/>
        <dbReference type="ChEBI" id="CHEBI:138282"/>
        <dbReference type="ChEBI" id="CHEBI:167618"/>
    </reaction>
    <physiologicalReaction direction="left-to-right" evidence="4">
        <dbReference type="Rhea" id="RHEA:78684"/>
    </physiologicalReaction>
</comment>
<comment type="catalytic activity">
    <reaction evidence="6">
        <text>a 5'-end NAD(+)-phospho-ribonucleoside in mRNA + H2O = a 5'-end phospho-ribonucleoside in mRNA + NAD(+) + H(+)</text>
        <dbReference type="Rhea" id="RHEA:60880"/>
        <dbReference type="Rhea" id="RHEA-COMP:15692"/>
        <dbReference type="Rhea" id="RHEA-COMP:15698"/>
        <dbReference type="ChEBI" id="CHEBI:15377"/>
        <dbReference type="ChEBI" id="CHEBI:15378"/>
        <dbReference type="ChEBI" id="CHEBI:57540"/>
        <dbReference type="ChEBI" id="CHEBI:138282"/>
        <dbReference type="ChEBI" id="CHEBI:144029"/>
    </reaction>
    <physiologicalReaction direction="left-to-right" evidence="6">
        <dbReference type="Rhea" id="RHEA:60881"/>
    </physiologicalReaction>
</comment>
<evidence type="ECO:0000256" key="3">
    <source>
        <dbReference type="ARBA" id="ARBA00044676"/>
    </source>
</evidence>
<evidence type="ECO:0000313" key="11">
    <source>
        <dbReference type="Proteomes" id="UP000481861"/>
    </source>
</evidence>
<comment type="cofactor">
    <cofactor evidence="1 7">
        <name>a divalent metal cation</name>
        <dbReference type="ChEBI" id="CHEBI:60240"/>
    </cofactor>
</comment>
<dbReference type="AlphaFoldDB" id="A0A7C8M4J3"/>
<evidence type="ECO:0000256" key="6">
    <source>
        <dbReference type="ARBA" id="ARBA00048124"/>
    </source>
</evidence>
<comment type="catalytic activity">
    <reaction evidence="3">
        <text>a 5'-end (N(7)-methyl 5'-triphosphoguanosine)-ribonucleoside-ribonucleotide in mRNA + H2O = a (N(7)-methyl 5'-triphosphoguanosine)-nucleoside + a 5'-end phospho-ribonucleoside in mRNA + H(+)</text>
        <dbReference type="Rhea" id="RHEA:66928"/>
        <dbReference type="Rhea" id="RHEA-COMP:15692"/>
        <dbReference type="Rhea" id="RHEA-COMP:17313"/>
        <dbReference type="ChEBI" id="CHEBI:15377"/>
        <dbReference type="ChEBI" id="CHEBI:15378"/>
        <dbReference type="ChEBI" id="CHEBI:138282"/>
        <dbReference type="ChEBI" id="CHEBI:172876"/>
        <dbReference type="ChEBI" id="CHEBI:172877"/>
    </reaction>
    <physiologicalReaction direction="left-to-right" evidence="3">
        <dbReference type="Rhea" id="RHEA:66929"/>
    </physiologicalReaction>
</comment>
<dbReference type="OrthoDB" id="5853397at2759"/>
<evidence type="ECO:0000256" key="1">
    <source>
        <dbReference type="ARBA" id="ARBA00001968"/>
    </source>
</evidence>
<feature type="region of interest" description="Disordered" evidence="8">
    <location>
        <begin position="1"/>
        <end position="59"/>
    </location>
</feature>
<dbReference type="Pfam" id="PF08652">
    <property type="entry name" value="RAI1"/>
    <property type="match status" value="1"/>
</dbReference>
<comment type="caution">
    <text evidence="10">The sequence shown here is derived from an EMBL/GenBank/DDBJ whole genome shotgun (WGS) entry which is preliminary data.</text>
</comment>
<comment type="similarity">
    <text evidence="2 7">Belongs to the DXO/Dom3Z family.</text>
</comment>
<dbReference type="GO" id="GO:0005829">
    <property type="term" value="C:cytosol"/>
    <property type="evidence" value="ECO:0007669"/>
    <property type="project" value="TreeGrafter"/>
</dbReference>
<evidence type="ECO:0000256" key="7">
    <source>
        <dbReference type="RuleBase" id="RU367113"/>
    </source>
</evidence>
<gene>
    <name evidence="10" type="ORF">BDV95DRAFT_579546</name>
</gene>
<feature type="domain" description="RAI1-like" evidence="9">
    <location>
        <begin position="84"/>
        <end position="432"/>
    </location>
</feature>
<keyword evidence="7" id="KW-0539">Nucleus</keyword>
<keyword evidence="11" id="KW-1185">Reference proteome</keyword>
<feature type="compositionally biased region" description="Polar residues" evidence="8">
    <location>
        <begin position="1"/>
        <end position="15"/>
    </location>
</feature>
<evidence type="ECO:0000313" key="10">
    <source>
        <dbReference type="EMBL" id="KAF2868298.1"/>
    </source>
</evidence>
<comment type="function">
    <text evidence="5">Decapping enzyme for NAD-capped RNAs: specifically hydrolyzes the nicotinamide adenine dinucleotide (NAD) cap from a subset of RNAs by removing the entire NAD moiety from the 5'-end of an NAD-capped RNA. The NAD-cap is present at the 5'-end of some RNAs and snoRNAs. In contrast to the canonical 5'-end N7 methylguanosine (m7G) cap, the NAD cap promotes mRNA decay. Also acts as a non-canonical decapping enzyme that removes the entire cap structure of m7G capped or incompletely capped RNAs. Has decapping activity toward incomplete 5'-end m7G cap mRNAs such as unmethylated 5'-end-capped RNA (cap0), while it has no activity toward 2'-O-ribose methylated m7G cap (cap1). Also possesses RNA 5'-pyrophosphohydrolase activity by hydrolyzing the 5'-end triphosphate to release pyrophosphates. Stimulates exoribonuclease activity of Rat1, allowing it to degrade RNAs with stable secondary structure more effectively.</text>
</comment>